<dbReference type="AlphaFoldDB" id="A0A0F9BT46"/>
<dbReference type="EMBL" id="LAZR01050355">
    <property type="protein sequence ID" value="KKK87536.1"/>
    <property type="molecule type" value="Genomic_DNA"/>
</dbReference>
<dbReference type="Gene3D" id="3.40.1180.10">
    <property type="entry name" value="Decaprenyl diphosphate synthase-like"/>
    <property type="match status" value="1"/>
</dbReference>
<accession>A0A0F9BT46</accession>
<gene>
    <name evidence="2" type="ORF">LCGC14_2752270</name>
</gene>
<comment type="caution">
    <text evidence="2">The sequence shown here is derived from an EMBL/GenBank/DDBJ whole genome shotgun (WGS) entry which is preliminary data.</text>
</comment>
<organism evidence="2">
    <name type="scientific">marine sediment metagenome</name>
    <dbReference type="NCBI Taxonomy" id="412755"/>
    <lineage>
        <taxon>unclassified sequences</taxon>
        <taxon>metagenomes</taxon>
        <taxon>ecological metagenomes</taxon>
    </lineage>
</organism>
<evidence type="ECO:0000313" key="2">
    <source>
        <dbReference type="EMBL" id="KKK87536.1"/>
    </source>
</evidence>
<dbReference type="InterPro" id="IPR036424">
    <property type="entry name" value="UPP_synth-like_sf"/>
</dbReference>
<dbReference type="GO" id="GO:0016094">
    <property type="term" value="P:polyprenol biosynthetic process"/>
    <property type="evidence" value="ECO:0007669"/>
    <property type="project" value="TreeGrafter"/>
</dbReference>
<dbReference type="PANTHER" id="PTHR10291:SF43">
    <property type="entry name" value="DEHYDRODOLICHYL DIPHOSPHATE SYNTHASE COMPLEX SUBUNIT DHDDS"/>
    <property type="match status" value="1"/>
</dbReference>
<evidence type="ECO:0000256" key="1">
    <source>
        <dbReference type="ARBA" id="ARBA00022679"/>
    </source>
</evidence>
<keyword evidence="1" id="KW-0808">Transferase</keyword>
<evidence type="ECO:0008006" key="3">
    <source>
        <dbReference type="Google" id="ProtNLM"/>
    </source>
</evidence>
<dbReference type="SUPFAM" id="SSF64005">
    <property type="entry name" value="Undecaprenyl diphosphate synthase"/>
    <property type="match status" value="1"/>
</dbReference>
<reference evidence="2" key="1">
    <citation type="journal article" date="2015" name="Nature">
        <title>Complex archaea that bridge the gap between prokaryotes and eukaryotes.</title>
        <authorList>
            <person name="Spang A."/>
            <person name="Saw J.H."/>
            <person name="Jorgensen S.L."/>
            <person name="Zaremba-Niedzwiedzka K."/>
            <person name="Martijn J."/>
            <person name="Lind A.E."/>
            <person name="van Eijk R."/>
            <person name="Schleper C."/>
            <person name="Guy L."/>
            <person name="Ettema T.J."/>
        </authorList>
    </citation>
    <scope>NUCLEOTIDE SEQUENCE</scope>
</reference>
<feature type="non-terminal residue" evidence="2">
    <location>
        <position position="151"/>
    </location>
</feature>
<dbReference type="GO" id="GO:0045547">
    <property type="term" value="F:ditrans,polycis-polyprenyl diphosphate synthase [(2E,6E)-farnesyl diphosphate specific] activity"/>
    <property type="evidence" value="ECO:0007669"/>
    <property type="project" value="TreeGrafter"/>
</dbReference>
<proteinExistence type="predicted"/>
<dbReference type="Pfam" id="PF01255">
    <property type="entry name" value="Prenyltransf"/>
    <property type="match status" value="1"/>
</dbReference>
<name>A0A0F9BT46_9ZZZZ</name>
<dbReference type="PANTHER" id="PTHR10291">
    <property type="entry name" value="DEHYDRODOLICHYL DIPHOSPHATE SYNTHASE FAMILY MEMBER"/>
    <property type="match status" value="1"/>
</dbReference>
<protein>
    <recommendedName>
        <fullName evidence="3">Di-trans,poly-cis-decaprenylcistransferase</fullName>
    </recommendedName>
</protein>
<dbReference type="InterPro" id="IPR001441">
    <property type="entry name" value="UPP_synth-like"/>
</dbReference>
<sequence>MPITLEELRKIGKHKLPRHVGIIIDGNRRWAKKRNLDVNFGHLVGYENLKKRLFDFFDAGIHYLSLYLLSLENVKNRKPEEIDYIYKIMIKAVDTVVEESIVKKDRVRFNIIGRISMLPPETKKKMEELIEFTQNHDKNFINLCIMYDGHD</sequence>